<dbReference type="CDD" id="cd01668">
    <property type="entry name" value="TGS_RSH"/>
    <property type="match status" value="1"/>
</dbReference>
<feature type="region of interest" description="Disordered" evidence="2">
    <location>
        <begin position="1"/>
        <end position="20"/>
    </location>
</feature>
<dbReference type="SUPFAM" id="SSF109604">
    <property type="entry name" value="HD-domain/PDEase-like"/>
    <property type="match status" value="1"/>
</dbReference>
<gene>
    <name evidence="6" type="primary">spoT</name>
</gene>
<keyword evidence="6" id="KW-0378">Hydrolase</keyword>
<dbReference type="InterPro" id="IPR012676">
    <property type="entry name" value="TGS-like"/>
</dbReference>
<dbReference type="GO" id="GO:0042594">
    <property type="term" value="P:response to starvation"/>
    <property type="evidence" value="ECO:0007669"/>
    <property type="project" value="TreeGrafter"/>
</dbReference>
<dbReference type="InterPro" id="IPR004095">
    <property type="entry name" value="TGS"/>
</dbReference>
<feature type="domain" description="HD" evidence="4">
    <location>
        <begin position="70"/>
        <end position="169"/>
    </location>
</feature>
<dbReference type="GO" id="GO:0008893">
    <property type="term" value="F:guanosine-3',5'-bis(diphosphate) 3'-diphosphatase activity"/>
    <property type="evidence" value="ECO:0007669"/>
    <property type="project" value="TreeGrafter"/>
</dbReference>
<reference evidence="6" key="1">
    <citation type="journal article" date="2005" name="Environ. Microbiol.">
        <title>Lateral gene transfer and phylogenetic assignment of environmental fosmid clones.</title>
        <authorList>
            <person name="Nesbo C.L."/>
            <person name="Boucher Y."/>
            <person name="Dlutek M."/>
            <person name="Doolittle F.W."/>
        </authorList>
    </citation>
    <scope>NUCLEOTIDE SEQUENCE</scope>
</reference>
<dbReference type="GO" id="GO:0005886">
    <property type="term" value="C:plasma membrane"/>
    <property type="evidence" value="ECO:0007669"/>
    <property type="project" value="TreeGrafter"/>
</dbReference>
<dbReference type="PROSITE" id="PS51880">
    <property type="entry name" value="TGS"/>
    <property type="match status" value="1"/>
</dbReference>
<dbReference type="Pfam" id="PF13328">
    <property type="entry name" value="HD_4"/>
    <property type="match status" value="1"/>
</dbReference>
<dbReference type="PANTHER" id="PTHR21262:SF36">
    <property type="entry name" value="BIFUNCTIONAL (P)PPGPP SYNTHASE_HYDROLASE SPOT"/>
    <property type="match status" value="1"/>
</dbReference>
<dbReference type="Pfam" id="PF04607">
    <property type="entry name" value="RelA_SpoT"/>
    <property type="match status" value="1"/>
</dbReference>
<dbReference type="EMBL" id="AJ937761">
    <property type="protein sequence ID" value="CAI78491.1"/>
    <property type="molecule type" value="Genomic_DNA"/>
</dbReference>
<dbReference type="InterPro" id="IPR003607">
    <property type="entry name" value="HD/PDEase_dom"/>
</dbReference>
<dbReference type="CDD" id="cd00077">
    <property type="entry name" value="HDc"/>
    <property type="match status" value="1"/>
</dbReference>
<dbReference type="AlphaFoldDB" id="Q2Z0A9"/>
<dbReference type="SUPFAM" id="SSF55021">
    <property type="entry name" value="ACT-like"/>
    <property type="match status" value="1"/>
</dbReference>
<comment type="similarity">
    <text evidence="1">Belongs to the relA/spoT family.</text>
</comment>
<evidence type="ECO:0000313" key="6">
    <source>
        <dbReference type="EMBL" id="CAI78491.1"/>
    </source>
</evidence>
<dbReference type="CDD" id="cd05399">
    <property type="entry name" value="NT_Rel-Spo_like"/>
    <property type="match status" value="1"/>
</dbReference>
<name>Q2Z0A9_9PROT</name>
<evidence type="ECO:0000259" key="3">
    <source>
        <dbReference type="PROSITE" id="PS51671"/>
    </source>
</evidence>
<evidence type="ECO:0000259" key="4">
    <source>
        <dbReference type="PROSITE" id="PS51831"/>
    </source>
</evidence>
<dbReference type="InterPro" id="IPR004811">
    <property type="entry name" value="RelA/Spo_fam"/>
</dbReference>
<feature type="domain" description="ACT" evidence="3">
    <location>
        <begin position="654"/>
        <end position="729"/>
    </location>
</feature>
<sequence length="739" mass="82234">MKSSTEAAPERSPHPQPARELGAPMMAHAFEALRPALAYLPPDEIGVIEEAYEFSRRAHEGQFRKSGEPYISHPLAVAGILAGWHLDAQTLTAALLHDVVEDTPATAVEIEARFGKAVALLVEGVSKLDKLAFASEQHAQAENFRKMLLAMAQDVRVILVKLADRLHNMHTMGSMPPEKRRRIATETLEIYAPIANRLGLHSVYQELEDLGFHYSYPNRYQVLAKAVKAARGNRRELVEKIKVALQDKLEHCKIEATITGREKHLFSIYRKMQEKNLAFSEVFDIYGFRVVVRDQPSCYLALGALHALYKPIPGKFKDYIAIPKANGYQSLHSILFGPNGTPIEVQIRTVDMNRLAESGVASHWMYKSSDNALNDVQARTHRWLQSLLDIQADHGDSTEFLEHIKIDLFPDEVYVFTPQGKIMALPRGATAVDFAFAVHTDVGHRCIAVKINYDLMPLRTQLRNGDHVEIITASNASPNAAWLNFVVTGKARSHIRNHLRNTGVEEAAALGERLLNNAIAALNPEASTPEPAVWERVLKEYGVQTRQELFAGIGLGRKLPLVVAHQLLHVLGERTGEPAHPHAISIRGTEGVAVELAQCCHPIPGDPILGFIHKDRGLIIHTHDCASIRTFRADPDKWLDVEWEAEPGRMFDVLIKVVVGNQRGVLAKVAAAIAEHGSNIGNVSMDEEDGSPYTVLFFTVQVENRMHLARVMRGLRTLPEVVRIFRIKGKKDGRAVSTQ</sequence>
<organism evidence="6">
    <name type="scientific">uncultured beta proteobacterium</name>
    <dbReference type="NCBI Taxonomy" id="86027"/>
    <lineage>
        <taxon>Bacteria</taxon>
        <taxon>Pseudomonadati</taxon>
        <taxon>Pseudomonadota</taxon>
        <taxon>Betaproteobacteria</taxon>
        <taxon>environmental samples</taxon>
    </lineage>
</organism>
<dbReference type="SMART" id="SM00954">
    <property type="entry name" value="RelA_SpoT"/>
    <property type="match status" value="1"/>
</dbReference>
<dbReference type="NCBIfam" id="TIGR00691">
    <property type="entry name" value="spoT_relA"/>
    <property type="match status" value="1"/>
</dbReference>
<dbReference type="Gene3D" id="3.30.70.260">
    <property type="match status" value="1"/>
</dbReference>
<dbReference type="Gene3D" id="3.10.20.30">
    <property type="match status" value="1"/>
</dbReference>
<dbReference type="InterPro" id="IPR007685">
    <property type="entry name" value="RelA_SpoT"/>
</dbReference>
<dbReference type="InterPro" id="IPR045600">
    <property type="entry name" value="RelA/SpoT_AH_RIS"/>
</dbReference>
<dbReference type="Gene3D" id="3.30.460.10">
    <property type="entry name" value="Beta Polymerase, domain 2"/>
    <property type="match status" value="1"/>
</dbReference>
<dbReference type="PANTHER" id="PTHR21262">
    <property type="entry name" value="GUANOSINE-3',5'-BIS DIPHOSPHATE 3'-PYROPHOSPHOHYDROLASE"/>
    <property type="match status" value="1"/>
</dbReference>
<dbReference type="SMART" id="SM00471">
    <property type="entry name" value="HDc"/>
    <property type="match status" value="1"/>
</dbReference>
<dbReference type="SUPFAM" id="SSF81301">
    <property type="entry name" value="Nucleotidyltransferase"/>
    <property type="match status" value="1"/>
</dbReference>
<protein>
    <submittedName>
        <fullName evidence="6">Guanosine polyphosphate pyrophosphohydrolase</fullName>
    </submittedName>
</protein>
<evidence type="ECO:0000259" key="5">
    <source>
        <dbReference type="PROSITE" id="PS51880"/>
    </source>
</evidence>
<dbReference type="FunFam" id="3.10.20.30:FF:000002">
    <property type="entry name" value="GTP pyrophosphokinase (RelA/SpoT)"/>
    <property type="match status" value="1"/>
</dbReference>
<dbReference type="Pfam" id="PF13291">
    <property type="entry name" value="ACT_4"/>
    <property type="match status" value="1"/>
</dbReference>
<feature type="domain" description="TGS" evidence="5">
    <location>
        <begin position="411"/>
        <end position="472"/>
    </location>
</feature>
<dbReference type="GO" id="GO:0015969">
    <property type="term" value="P:guanosine tetraphosphate metabolic process"/>
    <property type="evidence" value="ECO:0007669"/>
    <property type="project" value="InterPro"/>
</dbReference>
<dbReference type="FunFam" id="1.10.3210.10:FF:000001">
    <property type="entry name" value="GTP pyrophosphokinase RelA"/>
    <property type="match status" value="1"/>
</dbReference>
<dbReference type="GO" id="GO:0008728">
    <property type="term" value="F:GTP diphosphokinase activity"/>
    <property type="evidence" value="ECO:0007669"/>
    <property type="project" value="TreeGrafter"/>
</dbReference>
<dbReference type="PROSITE" id="PS51671">
    <property type="entry name" value="ACT"/>
    <property type="match status" value="1"/>
</dbReference>
<accession>Q2Z0A9</accession>
<evidence type="ECO:0000256" key="2">
    <source>
        <dbReference type="SAM" id="MobiDB-lite"/>
    </source>
</evidence>
<dbReference type="Gene3D" id="1.10.3210.10">
    <property type="entry name" value="Hypothetical protein af1432"/>
    <property type="match status" value="1"/>
</dbReference>
<comment type="function">
    <text evidence="1">In eubacteria ppGpp (guanosine 3'-diphosphate 5'-diphosphate) is a mediator of the stringent response that coordinates a variety of cellular activities in response to changes in nutritional abundance.</text>
</comment>
<dbReference type="GO" id="GO:0015949">
    <property type="term" value="P:nucleobase-containing small molecule interconversion"/>
    <property type="evidence" value="ECO:0007669"/>
    <property type="project" value="UniProtKB-ARBA"/>
</dbReference>
<dbReference type="PROSITE" id="PS51831">
    <property type="entry name" value="HD"/>
    <property type="match status" value="1"/>
</dbReference>
<proteinExistence type="inferred from homology"/>
<dbReference type="InterPro" id="IPR045865">
    <property type="entry name" value="ACT-like_dom_sf"/>
</dbReference>
<dbReference type="CDD" id="cd04876">
    <property type="entry name" value="ACT_RelA-SpoT"/>
    <property type="match status" value="1"/>
</dbReference>
<dbReference type="SUPFAM" id="SSF81271">
    <property type="entry name" value="TGS-like"/>
    <property type="match status" value="1"/>
</dbReference>
<dbReference type="InterPro" id="IPR033655">
    <property type="entry name" value="TGS_RelA/SpoT"/>
</dbReference>
<dbReference type="InterPro" id="IPR002912">
    <property type="entry name" value="ACT_dom"/>
</dbReference>
<dbReference type="InterPro" id="IPR012675">
    <property type="entry name" value="Beta-grasp_dom_sf"/>
</dbReference>
<dbReference type="InterPro" id="IPR043519">
    <property type="entry name" value="NT_sf"/>
</dbReference>
<dbReference type="FunFam" id="3.30.460.10:FF:000001">
    <property type="entry name" value="GTP pyrophosphokinase RelA"/>
    <property type="match status" value="1"/>
</dbReference>
<evidence type="ECO:0000256" key="1">
    <source>
        <dbReference type="RuleBase" id="RU003847"/>
    </source>
</evidence>
<dbReference type="InterPro" id="IPR006674">
    <property type="entry name" value="HD_domain"/>
</dbReference>
<dbReference type="Pfam" id="PF19296">
    <property type="entry name" value="RelA_AH_RIS"/>
    <property type="match status" value="1"/>
</dbReference>
<dbReference type="Pfam" id="PF02824">
    <property type="entry name" value="TGS"/>
    <property type="match status" value="1"/>
</dbReference>